<dbReference type="Pfam" id="PF04336">
    <property type="entry name" value="ACP_PD"/>
    <property type="match status" value="1"/>
</dbReference>
<dbReference type="PIRSF" id="PIRSF011489">
    <property type="entry name" value="DUF479"/>
    <property type="match status" value="1"/>
</dbReference>
<dbReference type="GO" id="GO:0008770">
    <property type="term" value="F:[acyl-carrier-protein] phosphodiesterase activity"/>
    <property type="evidence" value="ECO:0007669"/>
    <property type="project" value="InterPro"/>
</dbReference>
<evidence type="ECO:0000256" key="1">
    <source>
        <dbReference type="ARBA" id="ARBA00022516"/>
    </source>
</evidence>
<dbReference type="GO" id="GO:0006633">
    <property type="term" value="P:fatty acid biosynthetic process"/>
    <property type="evidence" value="ECO:0007669"/>
    <property type="project" value="InterPro"/>
</dbReference>
<dbReference type="PANTHER" id="PTHR38764:SF1">
    <property type="entry name" value="ACYL CARRIER PROTEIN PHOSPHODIESTERASE"/>
    <property type="match status" value="1"/>
</dbReference>
<keyword evidence="3" id="KW-0443">Lipid metabolism</keyword>
<dbReference type="AlphaFoldDB" id="A0AAJ5WYL4"/>
<reference evidence="4" key="1">
    <citation type="submission" date="2023-03" db="EMBL/GenBank/DDBJ databases">
        <title>Andean soil-derived lignocellulolytic bacterial consortium as a source of novel taxa and putative plastic-active enzymes.</title>
        <authorList>
            <person name="Diaz-Garcia L."/>
            <person name="Chuvochina M."/>
            <person name="Feuerriegel G."/>
            <person name="Bunk B."/>
            <person name="Sproer C."/>
            <person name="Streit W.R."/>
            <person name="Rodriguez L.M."/>
            <person name="Overmann J."/>
            <person name="Jimenez D.J."/>
        </authorList>
    </citation>
    <scope>NUCLEOTIDE SEQUENCE</scope>
    <source>
        <strain evidence="4">MAG 7</strain>
    </source>
</reference>
<keyword evidence="2" id="KW-0378">Hydrolase</keyword>
<name>A0AAJ5WYL4_9BACT</name>
<dbReference type="InterPro" id="IPR007431">
    <property type="entry name" value="ACP_PD"/>
</dbReference>
<sequence>MNYLAHAYLSFHQPPVLVGNLISDFVKGKKQFDYPAAIRQGITLHRAIDQFTDEHPATKAAATFFKPHYRLYSAAFVDVVYDHFLATHPDFFTPPDLLVFSREVYQSVDGYTDLLPPIFARMFPYMKEQNWLYHYQERQGIANSFEGLVRRAVWLSESYTAFRLFEAHYPALQALAGEFLPQVKQFARQWLDSNPPPAPAL</sequence>
<proteinExistence type="predicted"/>
<evidence type="ECO:0000256" key="2">
    <source>
        <dbReference type="ARBA" id="ARBA00022801"/>
    </source>
</evidence>
<keyword evidence="1" id="KW-0444">Lipid biosynthesis</keyword>
<dbReference type="Proteomes" id="UP001220610">
    <property type="component" value="Chromosome"/>
</dbReference>
<evidence type="ECO:0000313" key="5">
    <source>
        <dbReference type="Proteomes" id="UP001220610"/>
    </source>
</evidence>
<protein>
    <submittedName>
        <fullName evidence="4">ACP phosphodiesterase</fullName>
    </submittedName>
</protein>
<evidence type="ECO:0000313" key="4">
    <source>
        <dbReference type="EMBL" id="WEK36690.1"/>
    </source>
</evidence>
<dbReference type="EMBL" id="CP119311">
    <property type="protein sequence ID" value="WEK36690.1"/>
    <property type="molecule type" value="Genomic_DNA"/>
</dbReference>
<dbReference type="PANTHER" id="PTHR38764">
    <property type="entry name" value="ACYL CARRIER PROTEIN PHOSPHODIESTERASE"/>
    <property type="match status" value="1"/>
</dbReference>
<organism evidence="4 5">
    <name type="scientific">Candidatus Pseudobacter hemicellulosilyticus</name>
    <dbReference type="NCBI Taxonomy" id="3121375"/>
    <lineage>
        <taxon>Bacteria</taxon>
        <taxon>Pseudomonadati</taxon>
        <taxon>Bacteroidota</taxon>
        <taxon>Chitinophagia</taxon>
        <taxon>Chitinophagales</taxon>
        <taxon>Chitinophagaceae</taxon>
        <taxon>Pseudobacter</taxon>
    </lineage>
</organism>
<evidence type="ECO:0000256" key="3">
    <source>
        <dbReference type="ARBA" id="ARBA00023098"/>
    </source>
</evidence>
<accession>A0AAJ5WYL4</accession>
<gene>
    <name evidence="4" type="ORF">P0Y53_04175</name>
</gene>